<dbReference type="PANTHER" id="PTHR37323">
    <property type="entry name" value="GCN5-RELATED N-ACETYLTRANSFERASE"/>
    <property type="match status" value="1"/>
</dbReference>
<proteinExistence type="predicted"/>
<dbReference type="Proteomes" id="UP000036403">
    <property type="component" value="Unassembled WGS sequence"/>
</dbReference>
<keyword evidence="4" id="KW-0443">Lipid metabolism</keyword>
<dbReference type="InterPro" id="IPR016181">
    <property type="entry name" value="Acyl_CoA_acyltransferase"/>
</dbReference>
<evidence type="ECO:0000256" key="1">
    <source>
        <dbReference type="ARBA" id="ARBA00005189"/>
    </source>
</evidence>
<dbReference type="PANTHER" id="PTHR37323:SF1">
    <property type="entry name" value="L-ORNITHINE N(ALPHA)-ACYLTRANSFERASE"/>
    <property type="match status" value="1"/>
</dbReference>
<evidence type="ECO:0000313" key="6">
    <source>
        <dbReference type="EMBL" id="KMQ93543.1"/>
    </source>
</evidence>
<accession>A0A0J7KT86</accession>
<evidence type="ECO:0000256" key="3">
    <source>
        <dbReference type="ARBA" id="ARBA00022679"/>
    </source>
</evidence>
<dbReference type="InterPro" id="IPR052351">
    <property type="entry name" value="Ornithine_N-alpha-AT"/>
</dbReference>
<gene>
    <name evidence="6" type="ORF">RF55_6355</name>
</gene>
<keyword evidence="2" id="KW-0444">Lipid biosynthesis</keyword>
<dbReference type="PaxDb" id="67767-A0A0J7KT86"/>
<keyword evidence="3" id="KW-0808">Transferase</keyword>
<dbReference type="Pfam" id="PF13444">
    <property type="entry name" value="Acetyltransf_5"/>
    <property type="match status" value="1"/>
</dbReference>
<comment type="pathway">
    <text evidence="1">Lipid metabolism.</text>
</comment>
<evidence type="ECO:0000313" key="7">
    <source>
        <dbReference type="Proteomes" id="UP000036403"/>
    </source>
</evidence>
<evidence type="ECO:0000256" key="5">
    <source>
        <dbReference type="ARBA" id="ARBA00023315"/>
    </source>
</evidence>
<comment type="caution">
    <text evidence="6">The sequence shown here is derived from an EMBL/GenBank/DDBJ whole genome shotgun (WGS) entry which is preliminary data.</text>
</comment>
<evidence type="ECO:0000256" key="2">
    <source>
        <dbReference type="ARBA" id="ARBA00022516"/>
    </source>
</evidence>
<keyword evidence="7" id="KW-1185">Reference proteome</keyword>
<dbReference type="SUPFAM" id="SSF55729">
    <property type="entry name" value="Acyl-CoA N-acyltransferases (Nat)"/>
    <property type="match status" value="1"/>
</dbReference>
<keyword evidence="5" id="KW-0012">Acyltransferase</keyword>
<dbReference type="Gene3D" id="3.40.630.30">
    <property type="match status" value="1"/>
</dbReference>
<evidence type="ECO:0000256" key="4">
    <source>
        <dbReference type="ARBA" id="ARBA00023098"/>
    </source>
</evidence>
<dbReference type="OrthoDB" id="10633516at2759"/>
<dbReference type="EMBL" id="LBMM01003434">
    <property type="protein sequence ID" value="KMQ93543.1"/>
    <property type="molecule type" value="Genomic_DNA"/>
</dbReference>
<dbReference type="GO" id="GO:0006629">
    <property type="term" value="P:lipid metabolic process"/>
    <property type="evidence" value="ECO:0007669"/>
    <property type="project" value="UniProtKB-KW"/>
</dbReference>
<protein>
    <submittedName>
        <fullName evidence="6">Hemolysin-like protein</fullName>
    </submittedName>
</protein>
<reference evidence="6 7" key="1">
    <citation type="submission" date="2015-04" db="EMBL/GenBank/DDBJ databases">
        <title>Lasius niger genome sequencing.</title>
        <authorList>
            <person name="Konorov E.A."/>
            <person name="Nikitin M.A."/>
            <person name="Kirill M.V."/>
            <person name="Chang P."/>
        </authorList>
    </citation>
    <scope>NUCLEOTIDE SEQUENCE [LARGE SCALE GENOMIC DNA]</scope>
    <source>
        <tissue evidence="6">Whole</tissue>
    </source>
</reference>
<dbReference type="GO" id="GO:0016746">
    <property type="term" value="F:acyltransferase activity"/>
    <property type="evidence" value="ECO:0007669"/>
    <property type="project" value="UniProtKB-KW"/>
</dbReference>
<dbReference type="AlphaFoldDB" id="A0A0J7KT86"/>
<organism evidence="6 7">
    <name type="scientific">Lasius niger</name>
    <name type="common">Black garden ant</name>
    <dbReference type="NCBI Taxonomy" id="67767"/>
    <lineage>
        <taxon>Eukaryota</taxon>
        <taxon>Metazoa</taxon>
        <taxon>Ecdysozoa</taxon>
        <taxon>Arthropoda</taxon>
        <taxon>Hexapoda</taxon>
        <taxon>Insecta</taxon>
        <taxon>Pterygota</taxon>
        <taxon>Neoptera</taxon>
        <taxon>Endopterygota</taxon>
        <taxon>Hymenoptera</taxon>
        <taxon>Apocrita</taxon>
        <taxon>Aculeata</taxon>
        <taxon>Formicoidea</taxon>
        <taxon>Formicidae</taxon>
        <taxon>Formicinae</taxon>
        <taxon>Lasius</taxon>
        <taxon>Lasius</taxon>
    </lineage>
</organism>
<name>A0A0J7KT86_LASNI</name>
<sequence length="303" mass="33951">MLDADAKIGGFSDGKAASNHVRNLAEILAKEHSQTGGIPELRGGGLAVRLAKNKTEIEAAQAVRYKVFVEELGVSCSEEERSLKRDMDKFDARADHLLAIDTSIENGPKGVVGTYRLLRSDMIKRGENFYSAGEFDISQLLKFEGLLLEVGRSCVLKDYRRQVAMQLMWRGLTNYLFLHKIDVIFGCASLAGSDPKKHAKVLSYLYHNHLAPPALRVKALPERYVNMQMIPLDELNRRECLSELPALLKGYLRLGGFVGDGAVVDEDFKCTDVAVLVKTELMTDKYYRHYERQLRNALGELSL</sequence>